<gene>
    <name evidence="2" type="ORF">U9M48_023361</name>
</gene>
<feature type="domain" description="Reverse transcriptase Ty1/copia-type" evidence="1">
    <location>
        <begin position="1"/>
        <end position="50"/>
    </location>
</feature>
<proteinExistence type="predicted"/>
<dbReference type="InterPro" id="IPR013103">
    <property type="entry name" value="RVT_2"/>
</dbReference>
<dbReference type="AlphaFoldDB" id="A0AAQ3WW21"/>
<dbReference type="PANTHER" id="PTHR11439">
    <property type="entry name" value="GAG-POL-RELATED RETROTRANSPOSON"/>
    <property type="match status" value="1"/>
</dbReference>
<dbReference type="Pfam" id="PF07727">
    <property type="entry name" value="RVT_2"/>
    <property type="match status" value="1"/>
</dbReference>
<protein>
    <recommendedName>
        <fullName evidence="1">Reverse transcriptase Ty1/copia-type domain-containing protein</fullName>
    </recommendedName>
</protein>
<dbReference type="EMBL" id="CP144749">
    <property type="protein sequence ID" value="WVZ75291.1"/>
    <property type="molecule type" value="Genomic_DNA"/>
</dbReference>
<evidence type="ECO:0000313" key="3">
    <source>
        <dbReference type="Proteomes" id="UP001341281"/>
    </source>
</evidence>
<dbReference type="CDD" id="cd09272">
    <property type="entry name" value="RNase_HI_RT_Ty1"/>
    <property type="match status" value="1"/>
</dbReference>
<dbReference type="Proteomes" id="UP001341281">
    <property type="component" value="Chromosome 05"/>
</dbReference>
<dbReference type="PANTHER" id="PTHR11439:SF515">
    <property type="entry name" value="GAG-POL POLYPROTEIN"/>
    <property type="match status" value="1"/>
</dbReference>
<evidence type="ECO:0000259" key="1">
    <source>
        <dbReference type="Pfam" id="PF07727"/>
    </source>
</evidence>
<dbReference type="InterPro" id="IPR043502">
    <property type="entry name" value="DNA/RNA_pol_sf"/>
</dbReference>
<accession>A0AAQ3WW21</accession>
<evidence type="ECO:0000313" key="2">
    <source>
        <dbReference type="EMBL" id="WVZ75291.1"/>
    </source>
</evidence>
<reference evidence="2 3" key="1">
    <citation type="submission" date="2024-02" db="EMBL/GenBank/DDBJ databases">
        <title>High-quality chromosome-scale genome assembly of Pensacola bahiagrass (Paspalum notatum Flugge var. saurae).</title>
        <authorList>
            <person name="Vega J.M."/>
            <person name="Podio M."/>
            <person name="Orjuela J."/>
            <person name="Siena L.A."/>
            <person name="Pessino S.C."/>
            <person name="Combes M.C."/>
            <person name="Mariac C."/>
            <person name="Albertini E."/>
            <person name="Pupilli F."/>
            <person name="Ortiz J.P.A."/>
            <person name="Leblanc O."/>
        </authorList>
    </citation>
    <scope>NUCLEOTIDE SEQUENCE [LARGE SCALE GENOMIC DNA]</scope>
    <source>
        <strain evidence="2">R1</strain>
        <tissue evidence="2">Leaf</tissue>
    </source>
</reference>
<name>A0AAQ3WW21_PASNO</name>
<organism evidence="2 3">
    <name type="scientific">Paspalum notatum var. saurae</name>
    <dbReference type="NCBI Taxonomy" id="547442"/>
    <lineage>
        <taxon>Eukaryota</taxon>
        <taxon>Viridiplantae</taxon>
        <taxon>Streptophyta</taxon>
        <taxon>Embryophyta</taxon>
        <taxon>Tracheophyta</taxon>
        <taxon>Spermatophyta</taxon>
        <taxon>Magnoliopsida</taxon>
        <taxon>Liliopsida</taxon>
        <taxon>Poales</taxon>
        <taxon>Poaceae</taxon>
        <taxon>PACMAD clade</taxon>
        <taxon>Panicoideae</taxon>
        <taxon>Andropogonodae</taxon>
        <taxon>Paspaleae</taxon>
        <taxon>Paspalinae</taxon>
        <taxon>Paspalum</taxon>
    </lineage>
</organism>
<dbReference type="SUPFAM" id="SSF56672">
    <property type="entry name" value="DNA/RNA polymerases"/>
    <property type="match status" value="1"/>
</dbReference>
<sequence>MSDLGTLTYYLGIEVRQGRRGIELSQAAYARKVLEKAGMGACNPCATPMETRLKLSKHSASPAVDATEYRSLIGSLRYLMNTRPDLAFAVGFLSRFMEDPRQEHMAAIKHLLKYVAGTVDYGLVYARSNAEPGPVGYSDSDMADDLDGRKSTSGIIFFLDGNPVTWQSQKQRVVALSSCEAEYIAGALAACQGGVAWAKHIDTRFHYIRECVDNGAVRLAYAGTQEQLADILAKALGKDRFQKLRELIGVTKLK</sequence>
<keyword evidence="3" id="KW-1185">Reference proteome</keyword>